<reference evidence="2" key="1">
    <citation type="journal article" date="2020" name="mSystems">
        <title>Genome- and Community-Level Interaction Insights into Carbon Utilization and Element Cycling Functions of Hydrothermarchaeota in Hydrothermal Sediment.</title>
        <authorList>
            <person name="Zhou Z."/>
            <person name="Liu Y."/>
            <person name="Xu W."/>
            <person name="Pan J."/>
            <person name="Luo Z.H."/>
            <person name="Li M."/>
        </authorList>
    </citation>
    <scope>NUCLEOTIDE SEQUENCE [LARGE SCALE GENOMIC DNA]</scope>
    <source>
        <strain evidence="2">SpSt-658</strain>
    </source>
</reference>
<dbReference type="AlphaFoldDB" id="A0A7C4GYW3"/>
<dbReference type="Gene3D" id="1.20.58.220">
    <property type="entry name" value="Phosphate transport system protein phou homolog 2, domain 2"/>
    <property type="match status" value="1"/>
</dbReference>
<dbReference type="GO" id="GO:0045936">
    <property type="term" value="P:negative regulation of phosphate metabolic process"/>
    <property type="evidence" value="ECO:0007669"/>
    <property type="project" value="InterPro"/>
</dbReference>
<protein>
    <submittedName>
        <fullName evidence="2">Phosphate uptake regulator PhoU</fullName>
    </submittedName>
</protein>
<organism evidence="2">
    <name type="scientific">Ignisphaera aggregans</name>
    <dbReference type="NCBI Taxonomy" id="334771"/>
    <lineage>
        <taxon>Archaea</taxon>
        <taxon>Thermoproteota</taxon>
        <taxon>Thermoprotei</taxon>
        <taxon>Desulfurococcales</taxon>
        <taxon>Desulfurococcaceae</taxon>
        <taxon>Ignisphaera</taxon>
    </lineage>
</organism>
<dbReference type="PANTHER" id="PTHR42930:SF5">
    <property type="entry name" value="PHOSPHATE UPTAKE REGULATOR, PHOU"/>
    <property type="match status" value="1"/>
</dbReference>
<proteinExistence type="predicted"/>
<dbReference type="InterPro" id="IPR028366">
    <property type="entry name" value="PhoU"/>
</dbReference>
<sequence length="333" mass="38370">MALYRRRVQKIGKATFIITLPASWAREVGLESRSEVFLEVLPDMSLRVYTSVRKMDRDIEAQITIDERYNEHDVAREIIAYYIAGISMIKLLYSRVSRSIVDRGIDIARDRLIGLEVIDEDVDTITLQIVVDPNLSDIESVVKRLKRIAISMHRDIILYMTKDADLSILESVVSRDNLADKLYLLALRQLTQVLKDPHEMSKRGIDHIEAIHRVMFIKSLERVADHAVNIAKTVKLVNSIPKDIVELYKETIEIFDLMSDAFIAMDKQKAIELVKHVEKLKVTDEEIRKKIAMDKSWDPYLTRLLDAISRIVARTIDTEEIVIDINSIKSLKT</sequence>
<evidence type="ECO:0000259" key="1">
    <source>
        <dbReference type="Pfam" id="PF01895"/>
    </source>
</evidence>
<dbReference type="PANTHER" id="PTHR42930">
    <property type="entry name" value="PHOSPHATE-SPECIFIC TRANSPORT SYSTEM ACCESSORY PROTEIN PHOU"/>
    <property type="match status" value="1"/>
</dbReference>
<feature type="domain" description="PhoU" evidence="1">
    <location>
        <begin position="142"/>
        <end position="234"/>
    </location>
</feature>
<name>A0A7C4GYW3_9CREN</name>
<gene>
    <name evidence="2" type="ORF">ENU31_01555</name>
</gene>
<dbReference type="InterPro" id="IPR026022">
    <property type="entry name" value="PhoU_dom"/>
</dbReference>
<dbReference type="InterPro" id="IPR038078">
    <property type="entry name" value="PhoU-like_sf"/>
</dbReference>
<comment type="caution">
    <text evidence="2">The sequence shown here is derived from an EMBL/GenBank/DDBJ whole genome shotgun (WGS) entry which is preliminary data.</text>
</comment>
<evidence type="ECO:0000313" key="2">
    <source>
        <dbReference type="EMBL" id="HGM07085.1"/>
    </source>
</evidence>
<dbReference type="Pfam" id="PF01895">
    <property type="entry name" value="PhoU"/>
    <property type="match status" value="1"/>
</dbReference>
<dbReference type="GO" id="GO:0030643">
    <property type="term" value="P:intracellular phosphate ion homeostasis"/>
    <property type="evidence" value="ECO:0007669"/>
    <property type="project" value="InterPro"/>
</dbReference>
<dbReference type="EMBL" id="DTCA01000051">
    <property type="protein sequence ID" value="HGM07085.1"/>
    <property type="molecule type" value="Genomic_DNA"/>
</dbReference>
<dbReference type="SUPFAM" id="SSF109755">
    <property type="entry name" value="PhoU-like"/>
    <property type="match status" value="1"/>
</dbReference>
<accession>A0A7C4GYW3</accession>